<dbReference type="PANTHER" id="PTHR35401:SF1">
    <property type="entry name" value="CYTOPLASMIC PROTEIN"/>
    <property type="match status" value="1"/>
</dbReference>
<dbReference type="PANTHER" id="PTHR35401">
    <property type="entry name" value="COPG FAMILY HELIX-TURN-HELIX PROTEIN-RELATED-RELATED"/>
    <property type="match status" value="1"/>
</dbReference>
<evidence type="ECO:0000256" key="3">
    <source>
        <dbReference type="ARBA" id="ARBA00023015"/>
    </source>
</evidence>
<reference evidence="8 9" key="1">
    <citation type="submission" date="2018-10" db="EMBL/GenBank/DDBJ databases">
        <title>Genomic Encyclopedia of Type Strains, Phase IV (KMG-IV): sequencing the most valuable type-strain genomes for metagenomic binning, comparative biology and taxonomic classification.</title>
        <authorList>
            <person name="Goeker M."/>
        </authorList>
    </citation>
    <scope>NUCLEOTIDE SEQUENCE [LARGE SCALE GENOMIC DNA]</scope>
    <source>
        <strain evidence="8 9">DSM 4734</strain>
    </source>
</reference>
<keyword evidence="1" id="KW-0678">Repressor</keyword>
<sequence length="111" mass="12088">MTKDRQFPGKAKPGTPLAVADQAGTTKGSINLRIEGQTRTLIDEAAASLGKSRTEFMIDTARSRAIDVLLDRRLFQLDPDAFDAFADALETPADPGEKLTALMQRRPAWTA</sequence>
<evidence type="ECO:0000256" key="1">
    <source>
        <dbReference type="ARBA" id="ARBA00022491"/>
    </source>
</evidence>
<organism evidence="8 9">
    <name type="scientific">Maricaulis maris</name>
    <dbReference type="NCBI Taxonomy" id="74318"/>
    <lineage>
        <taxon>Bacteria</taxon>
        <taxon>Pseudomonadati</taxon>
        <taxon>Pseudomonadota</taxon>
        <taxon>Alphaproteobacteria</taxon>
        <taxon>Maricaulales</taxon>
        <taxon>Maricaulaceae</taxon>
        <taxon>Maricaulis</taxon>
    </lineage>
</organism>
<dbReference type="Proteomes" id="UP000273675">
    <property type="component" value="Unassembled WGS sequence"/>
</dbReference>
<evidence type="ECO:0000256" key="6">
    <source>
        <dbReference type="ARBA" id="ARBA00049988"/>
    </source>
</evidence>
<evidence type="ECO:0000256" key="5">
    <source>
        <dbReference type="ARBA" id="ARBA00023163"/>
    </source>
</evidence>
<dbReference type="SUPFAM" id="SSF47598">
    <property type="entry name" value="Ribbon-helix-helix"/>
    <property type="match status" value="1"/>
</dbReference>
<dbReference type="Pfam" id="PF08681">
    <property type="entry name" value="TacA1"/>
    <property type="match status" value="1"/>
</dbReference>
<name>A0A495D472_9PROT</name>
<evidence type="ECO:0000256" key="2">
    <source>
        <dbReference type="ARBA" id="ARBA00022649"/>
    </source>
</evidence>
<keyword evidence="3" id="KW-0805">Transcription regulation</keyword>
<protein>
    <submittedName>
        <fullName evidence="8">Uncharacterized protein (DUF1778 family)</fullName>
    </submittedName>
</protein>
<comment type="similarity">
    <text evidence="6">Belongs to the TacA antitoxin family.</text>
</comment>
<proteinExistence type="inferred from homology"/>
<accession>A0A495D472</accession>
<dbReference type="InterPro" id="IPR014795">
    <property type="entry name" value="TacA_1-like"/>
</dbReference>
<dbReference type="AlphaFoldDB" id="A0A495D472"/>
<dbReference type="RefSeq" id="WP_121212067.1">
    <property type="nucleotide sequence ID" value="NZ_RBIM01000006.1"/>
</dbReference>
<evidence type="ECO:0000256" key="4">
    <source>
        <dbReference type="ARBA" id="ARBA00023125"/>
    </source>
</evidence>
<evidence type="ECO:0000313" key="9">
    <source>
        <dbReference type="Proteomes" id="UP000273675"/>
    </source>
</evidence>
<evidence type="ECO:0000256" key="7">
    <source>
        <dbReference type="SAM" id="MobiDB-lite"/>
    </source>
</evidence>
<comment type="caution">
    <text evidence="8">The sequence shown here is derived from an EMBL/GenBank/DDBJ whole genome shotgun (WGS) entry which is preliminary data.</text>
</comment>
<dbReference type="GO" id="GO:0006355">
    <property type="term" value="P:regulation of DNA-templated transcription"/>
    <property type="evidence" value="ECO:0007669"/>
    <property type="project" value="InterPro"/>
</dbReference>
<dbReference type="Gene3D" id="1.20.5.780">
    <property type="entry name" value="Single helix bin"/>
    <property type="match status" value="1"/>
</dbReference>
<keyword evidence="4" id="KW-0238">DNA-binding</keyword>
<keyword evidence="5" id="KW-0804">Transcription</keyword>
<dbReference type="OrthoDB" id="559702at2"/>
<keyword evidence="2" id="KW-1277">Toxin-antitoxin system</keyword>
<gene>
    <name evidence="8" type="ORF">C7435_2682</name>
</gene>
<evidence type="ECO:0000313" key="8">
    <source>
        <dbReference type="EMBL" id="RKQ95579.1"/>
    </source>
</evidence>
<dbReference type="InterPro" id="IPR010985">
    <property type="entry name" value="Ribbon_hlx_hlx"/>
</dbReference>
<dbReference type="GO" id="GO:0003677">
    <property type="term" value="F:DNA binding"/>
    <property type="evidence" value="ECO:0007669"/>
    <property type="project" value="UniProtKB-KW"/>
</dbReference>
<feature type="region of interest" description="Disordered" evidence="7">
    <location>
        <begin position="1"/>
        <end position="23"/>
    </location>
</feature>
<dbReference type="EMBL" id="RBIM01000006">
    <property type="protein sequence ID" value="RKQ95579.1"/>
    <property type="molecule type" value="Genomic_DNA"/>
</dbReference>